<protein>
    <recommendedName>
        <fullName evidence="4">Plasmid mobilization relaxosome protein MobC</fullName>
    </recommendedName>
</protein>
<evidence type="ECO:0008006" key="4">
    <source>
        <dbReference type="Google" id="ProtNLM"/>
    </source>
</evidence>
<feature type="coiled-coil region" evidence="1">
    <location>
        <begin position="58"/>
        <end position="117"/>
    </location>
</feature>
<keyword evidence="3" id="KW-1185">Reference proteome</keyword>
<organism evidence="2 3">
    <name type="scientific">Faecalicoccus acidiformans</name>
    <dbReference type="NCBI Taxonomy" id="915173"/>
    <lineage>
        <taxon>Bacteria</taxon>
        <taxon>Bacillati</taxon>
        <taxon>Bacillota</taxon>
        <taxon>Erysipelotrichia</taxon>
        <taxon>Erysipelotrichales</taxon>
        <taxon>Erysipelotrichaceae</taxon>
        <taxon>Faecalicoccus</taxon>
    </lineage>
</organism>
<dbReference type="Proteomes" id="UP000775500">
    <property type="component" value="Unassembled WGS sequence"/>
</dbReference>
<evidence type="ECO:0000313" key="3">
    <source>
        <dbReference type="Proteomes" id="UP000775500"/>
    </source>
</evidence>
<accession>A0ABS2FNQ5</accession>
<dbReference type="Pfam" id="PF21983">
    <property type="entry name" value="NikA-like"/>
    <property type="match status" value="1"/>
</dbReference>
<dbReference type="RefSeq" id="WP_204684993.1">
    <property type="nucleotide sequence ID" value="NZ_JACJLU010000002.1"/>
</dbReference>
<dbReference type="InterPro" id="IPR053842">
    <property type="entry name" value="NikA-like"/>
</dbReference>
<evidence type="ECO:0000256" key="1">
    <source>
        <dbReference type="SAM" id="Coils"/>
    </source>
</evidence>
<proteinExistence type="predicted"/>
<sequence length="165" mass="19963">MKTKRIEIRVSEEFYNLLEEICKQLKCTKTTYIAERCLSADYSVWELEYDKLEIFPLIAKMSNNMNQLARSMNSIEKIANEQADVELYLQNQNWKAMRESFDEMRQWQRELEMLLSKKGWEVYRLIRKREILDIVQEYLEKEDPDYLEELRYYDGTVDNGDEVGD</sequence>
<name>A0ABS2FNQ5_9FIRM</name>
<reference evidence="2 3" key="1">
    <citation type="journal article" date="2021" name="Sci. Rep.">
        <title>The distribution of antibiotic resistance genes in chicken gut microbiota commensals.</title>
        <authorList>
            <person name="Juricova H."/>
            <person name="Matiasovicova J."/>
            <person name="Kubasova T."/>
            <person name="Cejkova D."/>
            <person name="Rychlik I."/>
        </authorList>
    </citation>
    <scope>NUCLEOTIDE SEQUENCE [LARGE SCALE GENOMIC DNA]</scope>
    <source>
        <strain evidence="2 3">An423</strain>
    </source>
</reference>
<comment type="caution">
    <text evidence="2">The sequence shown here is derived from an EMBL/GenBank/DDBJ whole genome shotgun (WGS) entry which is preliminary data.</text>
</comment>
<dbReference type="EMBL" id="JACJLU010000002">
    <property type="protein sequence ID" value="MBM6831010.1"/>
    <property type="molecule type" value="Genomic_DNA"/>
</dbReference>
<keyword evidence="1" id="KW-0175">Coiled coil</keyword>
<evidence type="ECO:0000313" key="2">
    <source>
        <dbReference type="EMBL" id="MBM6831010.1"/>
    </source>
</evidence>
<gene>
    <name evidence="2" type="ORF">H5982_02660</name>
</gene>